<protein>
    <submittedName>
        <fullName evidence="8">Outer membrane receptor protein involved in Fe transport</fullName>
    </submittedName>
</protein>
<feature type="signal peptide" evidence="5">
    <location>
        <begin position="1"/>
        <end position="19"/>
    </location>
</feature>
<dbReference type="InterPro" id="IPR037066">
    <property type="entry name" value="Plug_dom_sf"/>
</dbReference>
<dbReference type="InterPro" id="IPR036942">
    <property type="entry name" value="Beta-barrel_TonB_sf"/>
</dbReference>
<feature type="chain" id="PRO_5030178620" evidence="5">
    <location>
        <begin position="20"/>
        <end position="805"/>
    </location>
</feature>
<evidence type="ECO:0000259" key="7">
    <source>
        <dbReference type="Pfam" id="PF14905"/>
    </source>
</evidence>
<evidence type="ECO:0000256" key="3">
    <source>
        <dbReference type="ARBA" id="ARBA00023237"/>
    </source>
</evidence>
<dbReference type="Gene3D" id="2.60.40.1120">
    <property type="entry name" value="Carboxypeptidase-like, regulatory domain"/>
    <property type="match status" value="1"/>
</dbReference>
<dbReference type="Pfam" id="PF14905">
    <property type="entry name" value="OMP_b-brl_3"/>
    <property type="match status" value="1"/>
</dbReference>
<gene>
    <name evidence="8" type="ORF">IP98_00058</name>
</gene>
<proteinExistence type="predicted"/>
<dbReference type="InterPro" id="IPR008969">
    <property type="entry name" value="CarboxyPept-like_regulatory"/>
</dbReference>
<dbReference type="STRING" id="1341154.FCR2A7T_26820"/>
<dbReference type="Gene3D" id="2.40.170.20">
    <property type="entry name" value="TonB-dependent receptor, beta-barrel domain"/>
    <property type="match status" value="1"/>
</dbReference>
<dbReference type="Pfam" id="PF07715">
    <property type="entry name" value="Plug"/>
    <property type="match status" value="1"/>
</dbReference>
<feature type="domain" description="Outer membrane protein beta-barrel" evidence="7">
    <location>
        <begin position="384"/>
        <end position="779"/>
    </location>
</feature>
<evidence type="ECO:0000313" key="9">
    <source>
        <dbReference type="Proteomes" id="UP000319848"/>
    </source>
</evidence>
<evidence type="ECO:0000313" key="8">
    <source>
        <dbReference type="EMBL" id="TWI15074.1"/>
    </source>
</evidence>
<feature type="compositionally biased region" description="Basic and acidic residues" evidence="4">
    <location>
        <begin position="787"/>
        <end position="797"/>
    </location>
</feature>
<keyword evidence="2" id="KW-0472">Membrane</keyword>
<dbReference type="InterPro" id="IPR041700">
    <property type="entry name" value="OMP_b-brl_3"/>
</dbReference>
<evidence type="ECO:0000256" key="1">
    <source>
        <dbReference type="ARBA" id="ARBA00004442"/>
    </source>
</evidence>
<dbReference type="RefSeq" id="WP_023571774.1">
    <property type="nucleotide sequence ID" value="NZ_AVBI01000019.1"/>
</dbReference>
<feature type="region of interest" description="Disordered" evidence="4">
    <location>
        <begin position="785"/>
        <end position="805"/>
    </location>
</feature>
<evidence type="ECO:0000259" key="6">
    <source>
        <dbReference type="Pfam" id="PF07715"/>
    </source>
</evidence>
<comment type="subcellular location">
    <subcellularLocation>
        <location evidence="1">Cell outer membrane</location>
    </subcellularLocation>
</comment>
<accession>V6RXT2</accession>
<dbReference type="OrthoDB" id="8764943at2"/>
<evidence type="ECO:0000256" key="4">
    <source>
        <dbReference type="SAM" id="MobiDB-lite"/>
    </source>
</evidence>
<dbReference type="PANTHER" id="PTHR40980">
    <property type="entry name" value="PLUG DOMAIN-CONTAINING PROTEIN"/>
    <property type="match status" value="1"/>
</dbReference>
<keyword evidence="5" id="KW-0732">Signal</keyword>
<dbReference type="Gene3D" id="2.170.130.10">
    <property type="entry name" value="TonB-dependent receptor, plug domain"/>
    <property type="match status" value="1"/>
</dbReference>
<name>V6RXT2_9FLAO</name>
<dbReference type="EMBL" id="VLKQ01000001">
    <property type="protein sequence ID" value="TWI15074.1"/>
    <property type="molecule type" value="Genomic_DNA"/>
</dbReference>
<sequence length="805" mass="91694">MKVKAIMLCLLASIAGMQAQQSVPPTINTTVKTDAKGTLTGKVIDNKTKEPLPYVTITVKDDGKVISGSITKENGTFNLNDLPLKTLHIEIVFIGYAKFETTVNFSKEENTINLKNIALEEEAKQLNEVIITKDKTAIVQKIDRKIVTVGKDLQATGSTAADIMNNIPTVNVDLQNNTVSLRGNENVKILINGKPSNLTAIQALQQIPSTSIKQIELITNPSAKYNPEGMSGIINIVLNKNSMMGFNGNVNSGVVFGIVPKFNGSFDLNYKVNKFNFYSTYSLNHGKRINKGIVHWDKYNSAEDYDLSFKITEFNKEHFTKLGSDYYINDKNTVSFYTLQTFNSPLFKFENGVDYSNPATTDQLQIQNSTGKSKNQTYNLAFKHIFDKEEKTLDIELNYNTDKSPENSLYTDGNNAFLRKNNVTKNGKNFIGNIDFVNPINETTKVELGLESRLDETSNTFVVNDNFDADFNFERNIQSAYGNFSKQFTKWSYQLGLRLESYDVKGTFKKSGFPNETFTDYIFTAYPSAYLTYNPSENNSFNFNYSRRVDRPNMDQVNKIRQWSASTIEQIGNSELKPQFTNSIEANYTRKLQKGSITAGAFVRFIKDEINQVLTSNPYDPTKQLMTFTNFDKNQEYGLEVSGSYEFKKWWNVNFGVDNYFNNTRGIIEKRDGNLYEESIHASIFNSRMNHTFKVTKNFRLIWFTMYSGARQGLQFSNKDMWKTDLGSRLDLFEGKGSLSLRFNDIFKTMQSRFYSTEPANINGKFRWESQTVNLNFSYRFGSGKNKSLDRKQRDNNVKQGGGMF</sequence>
<dbReference type="InterPro" id="IPR012910">
    <property type="entry name" value="Plug_dom"/>
</dbReference>
<organism evidence="8 9">
    <name type="scientific">Flavobacterium cauense R2A-7</name>
    <dbReference type="NCBI Taxonomy" id="1341154"/>
    <lineage>
        <taxon>Bacteria</taxon>
        <taxon>Pseudomonadati</taxon>
        <taxon>Bacteroidota</taxon>
        <taxon>Flavobacteriia</taxon>
        <taxon>Flavobacteriales</taxon>
        <taxon>Flavobacteriaceae</taxon>
        <taxon>Flavobacterium</taxon>
    </lineage>
</organism>
<dbReference type="SUPFAM" id="SSF49464">
    <property type="entry name" value="Carboxypeptidase regulatory domain-like"/>
    <property type="match status" value="1"/>
</dbReference>
<dbReference type="GO" id="GO:0009279">
    <property type="term" value="C:cell outer membrane"/>
    <property type="evidence" value="ECO:0007669"/>
    <property type="project" value="UniProtKB-SubCell"/>
</dbReference>
<keyword evidence="3" id="KW-0998">Cell outer membrane</keyword>
<reference evidence="8 9" key="1">
    <citation type="journal article" date="2015" name="Stand. Genomic Sci.">
        <title>Genomic Encyclopedia of Bacterial and Archaeal Type Strains, Phase III: the genomes of soil and plant-associated and newly described type strains.</title>
        <authorList>
            <person name="Whitman W.B."/>
            <person name="Woyke T."/>
            <person name="Klenk H.P."/>
            <person name="Zhou Y."/>
            <person name="Lilburn T.G."/>
            <person name="Beck B.J."/>
            <person name="De Vos P."/>
            <person name="Vandamme P."/>
            <person name="Eisen J.A."/>
            <person name="Garrity G."/>
            <person name="Hugenholtz P."/>
            <person name="Kyrpides N.C."/>
        </authorList>
    </citation>
    <scope>NUCLEOTIDE SEQUENCE [LARGE SCALE GENOMIC DNA]</scope>
    <source>
        <strain evidence="8 9">CGMCC 1.7270</strain>
    </source>
</reference>
<comment type="caution">
    <text evidence="8">The sequence shown here is derived from an EMBL/GenBank/DDBJ whole genome shotgun (WGS) entry which is preliminary data.</text>
</comment>
<dbReference type="Proteomes" id="UP000319848">
    <property type="component" value="Unassembled WGS sequence"/>
</dbReference>
<dbReference type="AlphaFoldDB" id="V6RXT2"/>
<keyword evidence="9" id="KW-1185">Reference proteome</keyword>
<evidence type="ECO:0000256" key="5">
    <source>
        <dbReference type="SAM" id="SignalP"/>
    </source>
</evidence>
<feature type="domain" description="TonB-dependent receptor plug" evidence="6">
    <location>
        <begin position="151"/>
        <end position="232"/>
    </location>
</feature>
<dbReference type="PANTHER" id="PTHR40980:SF4">
    <property type="entry name" value="TONB-DEPENDENT RECEPTOR-LIKE BETA-BARREL DOMAIN-CONTAINING PROTEIN"/>
    <property type="match status" value="1"/>
</dbReference>
<dbReference type="Pfam" id="PF13715">
    <property type="entry name" value="CarbopepD_reg_2"/>
    <property type="match status" value="1"/>
</dbReference>
<evidence type="ECO:0000256" key="2">
    <source>
        <dbReference type="ARBA" id="ARBA00023136"/>
    </source>
</evidence>
<keyword evidence="8" id="KW-0675">Receptor</keyword>
<dbReference type="SUPFAM" id="SSF56935">
    <property type="entry name" value="Porins"/>
    <property type="match status" value="1"/>
</dbReference>